<evidence type="ECO:0000313" key="3">
    <source>
        <dbReference type="Proteomes" id="UP000182624"/>
    </source>
</evidence>
<dbReference type="AlphaFoldDB" id="A0A1I5QYD1"/>
<gene>
    <name evidence="2" type="ORF">SAMN04487928_10324</name>
</gene>
<dbReference type="Pfam" id="PF13472">
    <property type="entry name" value="Lipase_GDSL_2"/>
    <property type="match status" value="1"/>
</dbReference>
<dbReference type="InterPro" id="IPR013830">
    <property type="entry name" value="SGNH_hydro"/>
</dbReference>
<sequence>MKQIMAFGDSNTWGLVPGSRTKERYPWGVRWTSILQNKISDVRVAEEGLCGRTTIFEDELRPGRKAVSILDPLLESQYPVDGVILMLGTNDCKSFYNASAYVIGKGIERCLDILEKYVEPEKILLVSPIHLGDDVWRPEKDPEFDTDSVSTSKELKKVYETIARKRGTGFLAASDYVQPSPVDDEHMDEEGHKIFADVVYRKLEEMNY</sequence>
<keyword evidence="3" id="KW-1185">Reference proteome</keyword>
<evidence type="ECO:0000259" key="1">
    <source>
        <dbReference type="Pfam" id="PF13472"/>
    </source>
</evidence>
<evidence type="ECO:0000313" key="2">
    <source>
        <dbReference type="EMBL" id="SFP51262.1"/>
    </source>
</evidence>
<dbReference type="EMBL" id="FOXO01000003">
    <property type="protein sequence ID" value="SFP51262.1"/>
    <property type="molecule type" value="Genomic_DNA"/>
</dbReference>
<organism evidence="2 3">
    <name type="scientific">Butyrivibrio proteoclasticus</name>
    <dbReference type="NCBI Taxonomy" id="43305"/>
    <lineage>
        <taxon>Bacteria</taxon>
        <taxon>Bacillati</taxon>
        <taxon>Bacillota</taxon>
        <taxon>Clostridia</taxon>
        <taxon>Lachnospirales</taxon>
        <taxon>Lachnospiraceae</taxon>
        <taxon>Butyrivibrio</taxon>
    </lineage>
</organism>
<dbReference type="Proteomes" id="UP000182624">
    <property type="component" value="Unassembled WGS sequence"/>
</dbReference>
<proteinExistence type="predicted"/>
<feature type="domain" description="SGNH hydrolase-type esterase" evidence="1">
    <location>
        <begin position="6"/>
        <end position="193"/>
    </location>
</feature>
<reference evidence="3" key="1">
    <citation type="submission" date="2016-10" db="EMBL/GenBank/DDBJ databases">
        <authorList>
            <person name="Varghese N."/>
            <person name="Submissions S."/>
        </authorList>
    </citation>
    <scope>NUCLEOTIDE SEQUENCE [LARGE SCALE GENOMIC DNA]</scope>
    <source>
        <strain evidence="3">P18</strain>
    </source>
</reference>
<dbReference type="Gene3D" id="3.40.50.1110">
    <property type="entry name" value="SGNH hydrolase"/>
    <property type="match status" value="1"/>
</dbReference>
<accession>A0A1I5QYD1</accession>
<dbReference type="SUPFAM" id="SSF52266">
    <property type="entry name" value="SGNH hydrolase"/>
    <property type="match status" value="1"/>
</dbReference>
<name>A0A1I5QYD1_9FIRM</name>
<dbReference type="OrthoDB" id="164654at2"/>
<protein>
    <submittedName>
        <fullName evidence="2">Lysophospholipase L1</fullName>
    </submittedName>
</protein>
<dbReference type="InterPro" id="IPR036514">
    <property type="entry name" value="SGNH_hydro_sf"/>
</dbReference>
<dbReference type="RefSeq" id="WP_074883945.1">
    <property type="nucleotide sequence ID" value="NZ_FOXO01000003.1"/>
</dbReference>